<evidence type="ECO:0000313" key="8">
    <source>
        <dbReference type="Proteomes" id="UP000549913"/>
    </source>
</evidence>
<dbReference type="PANTHER" id="PTHR33317">
    <property type="entry name" value="POLYNUCLEOTIDYL TRANSFERASE, RIBONUCLEASE H-LIKE SUPERFAMILY PROTEIN"/>
    <property type="match status" value="1"/>
</dbReference>
<evidence type="ECO:0000256" key="5">
    <source>
        <dbReference type="HAMAP-Rule" id="MF_00651"/>
    </source>
</evidence>
<evidence type="ECO:0000256" key="2">
    <source>
        <dbReference type="ARBA" id="ARBA00022517"/>
    </source>
</evidence>
<dbReference type="GO" id="GO:0000967">
    <property type="term" value="P:rRNA 5'-end processing"/>
    <property type="evidence" value="ECO:0007669"/>
    <property type="project" value="UniProtKB-UniRule"/>
</dbReference>
<dbReference type="InterPro" id="IPR012337">
    <property type="entry name" value="RNaseH-like_sf"/>
</dbReference>
<evidence type="ECO:0000256" key="1">
    <source>
        <dbReference type="ARBA" id="ARBA00022490"/>
    </source>
</evidence>
<dbReference type="GO" id="GO:0004518">
    <property type="term" value="F:nuclease activity"/>
    <property type="evidence" value="ECO:0007669"/>
    <property type="project" value="UniProtKB-KW"/>
</dbReference>
<dbReference type="InterPro" id="IPR006641">
    <property type="entry name" value="YqgF/RNaseH-like_dom"/>
</dbReference>
<keyword evidence="1 5" id="KW-0963">Cytoplasm</keyword>
<dbReference type="EMBL" id="JACCBM010000001">
    <property type="protein sequence ID" value="NYD71484.1"/>
    <property type="molecule type" value="Genomic_DNA"/>
</dbReference>
<sequence length="168" mass="17597">MSMRSGVRVGVDVGRARIGVARTDLHGMLATPVETVPRTAPGEVPETGPSADVVRILDIADELEALEFVVGLPLSMSGAETASTQDARDFAARLGAASGRPVRMIDERLSTVSAQAALHRNGRNTKSSRPVIDQVAAVILLQHALDSELATDRPPGILLDPSQGKGSD</sequence>
<name>A0A852SRZ4_9MICO</name>
<dbReference type="GO" id="GO:0016788">
    <property type="term" value="F:hydrolase activity, acting on ester bonds"/>
    <property type="evidence" value="ECO:0007669"/>
    <property type="project" value="UniProtKB-UniRule"/>
</dbReference>
<dbReference type="CDD" id="cd16964">
    <property type="entry name" value="YqgF"/>
    <property type="match status" value="1"/>
</dbReference>
<comment type="subcellular location">
    <subcellularLocation>
        <location evidence="5">Cytoplasm</location>
    </subcellularLocation>
</comment>
<comment type="function">
    <text evidence="5">Could be a nuclease involved in processing of the 5'-end of pre-16S rRNA.</text>
</comment>
<comment type="similarity">
    <text evidence="5">Belongs to the YqgF HJR family.</text>
</comment>
<reference evidence="7 8" key="1">
    <citation type="submission" date="2020-07" db="EMBL/GenBank/DDBJ databases">
        <title>Sequencing the genomes of 1000 actinobacteria strains.</title>
        <authorList>
            <person name="Klenk H.-P."/>
        </authorList>
    </citation>
    <scope>NUCLEOTIDE SEQUENCE [LARGE SCALE GENOMIC DNA]</scope>
    <source>
        <strain evidence="7 8">DSM 26474</strain>
    </source>
</reference>
<dbReference type="Gene3D" id="3.30.420.140">
    <property type="entry name" value="YqgF/RNase H-like domain"/>
    <property type="match status" value="1"/>
</dbReference>
<organism evidence="7 8">
    <name type="scientific">Herbiconiux flava</name>
    <dbReference type="NCBI Taxonomy" id="881268"/>
    <lineage>
        <taxon>Bacteria</taxon>
        <taxon>Bacillati</taxon>
        <taxon>Actinomycetota</taxon>
        <taxon>Actinomycetes</taxon>
        <taxon>Micrococcales</taxon>
        <taxon>Microbacteriaceae</taxon>
        <taxon>Herbiconiux</taxon>
    </lineage>
</organism>
<dbReference type="SUPFAM" id="SSF53098">
    <property type="entry name" value="Ribonuclease H-like"/>
    <property type="match status" value="1"/>
</dbReference>
<comment type="caution">
    <text evidence="7">The sequence shown here is derived from an EMBL/GenBank/DDBJ whole genome shotgun (WGS) entry which is preliminary data.</text>
</comment>
<dbReference type="InterPro" id="IPR005227">
    <property type="entry name" value="YqgF"/>
</dbReference>
<keyword evidence="4 5" id="KW-0378">Hydrolase</keyword>
<dbReference type="GO" id="GO:0005829">
    <property type="term" value="C:cytosol"/>
    <property type="evidence" value="ECO:0007669"/>
    <property type="project" value="TreeGrafter"/>
</dbReference>
<accession>A0A852SRZ4</accession>
<gene>
    <name evidence="7" type="ORF">BJ984_002642</name>
</gene>
<proteinExistence type="inferred from homology"/>
<evidence type="ECO:0000256" key="3">
    <source>
        <dbReference type="ARBA" id="ARBA00022722"/>
    </source>
</evidence>
<dbReference type="HAMAP" id="MF_00651">
    <property type="entry name" value="Nuclease_YqgF"/>
    <property type="match status" value="1"/>
</dbReference>
<keyword evidence="8" id="KW-1185">Reference proteome</keyword>
<dbReference type="SMART" id="SM00732">
    <property type="entry name" value="YqgFc"/>
    <property type="match status" value="1"/>
</dbReference>
<dbReference type="NCBIfam" id="TIGR00250">
    <property type="entry name" value="RNAse_H_YqgF"/>
    <property type="match status" value="1"/>
</dbReference>
<evidence type="ECO:0000313" key="7">
    <source>
        <dbReference type="EMBL" id="NYD71484.1"/>
    </source>
</evidence>
<dbReference type="Proteomes" id="UP000549913">
    <property type="component" value="Unassembled WGS sequence"/>
</dbReference>
<dbReference type="Pfam" id="PF03652">
    <property type="entry name" value="RuvX"/>
    <property type="match status" value="1"/>
</dbReference>
<protein>
    <recommendedName>
        <fullName evidence="5">Putative pre-16S rRNA nuclease</fullName>
        <ecNumber evidence="5">3.1.-.-</ecNumber>
    </recommendedName>
</protein>
<evidence type="ECO:0000256" key="4">
    <source>
        <dbReference type="ARBA" id="ARBA00022801"/>
    </source>
</evidence>
<keyword evidence="3 5" id="KW-0540">Nuclease</keyword>
<dbReference type="PANTHER" id="PTHR33317:SF4">
    <property type="entry name" value="POLYNUCLEOTIDYL TRANSFERASE, RIBONUCLEASE H-LIKE SUPERFAMILY PROTEIN"/>
    <property type="match status" value="1"/>
</dbReference>
<keyword evidence="2 5" id="KW-0690">Ribosome biogenesis</keyword>
<dbReference type="EC" id="3.1.-.-" evidence="5"/>
<dbReference type="AlphaFoldDB" id="A0A852SRZ4"/>
<evidence type="ECO:0000259" key="6">
    <source>
        <dbReference type="SMART" id="SM00732"/>
    </source>
</evidence>
<dbReference type="InterPro" id="IPR037027">
    <property type="entry name" value="YqgF/RNaseH-like_dom_sf"/>
</dbReference>
<feature type="domain" description="YqgF/RNase H-like" evidence="6">
    <location>
        <begin position="6"/>
        <end position="114"/>
    </location>
</feature>